<accession>A0A1C6VCB3</accession>
<evidence type="ECO:0000313" key="2">
    <source>
        <dbReference type="EMBL" id="SCL63993.1"/>
    </source>
</evidence>
<feature type="region of interest" description="Disordered" evidence="1">
    <location>
        <begin position="1"/>
        <end position="118"/>
    </location>
</feature>
<name>A0A1C6VCB3_9ACTN</name>
<sequence length="160" mass="17153">MGDAERRRRRLRHHGEAGTPDGEGTTGRAGRHESAGAFAEGPTATTAAVHDDDGPGSRRGVRRAELESSDDGFRSRRGARNAELDSSEPRARRTGPPVEEGERGLRGLVGSGSSQVSVTAALRARDAARPTDADLAEAEARVVIVRRNWVPREELPRSGR</sequence>
<feature type="compositionally biased region" description="Basic and acidic residues" evidence="1">
    <location>
        <begin position="49"/>
        <end position="91"/>
    </location>
</feature>
<proteinExistence type="predicted"/>
<dbReference type="RefSeq" id="WP_091127404.1">
    <property type="nucleotide sequence ID" value="NZ_FMHY01000002.1"/>
</dbReference>
<feature type="compositionally biased region" description="Low complexity" evidence="1">
    <location>
        <begin position="106"/>
        <end position="118"/>
    </location>
</feature>
<organism evidence="2 3">
    <name type="scientific">Micromonospora eburnea</name>
    <dbReference type="NCBI Taxonomy" id="227316"/>
    <lineage>
        <taxon>Bacteria</taxon>
        <taxon>Bacillati</taxon>
        <taxon>Actinomycetota</taxon>
        <taxon>Actinomycetes</taxon>
        <taxon>Micromonosporales</taxon>
        <taxon>Micromonosporaceae</taxon>
        <taxon>Micromonospora</taxon>
    </lineage>
</organism>
<evidence type="ECO:0000256" key="1">
    <source>
        <dbReference type="SAM" id="MobiDB-lite"/>
    </source>
</evidence>
<dbReference type="EMBL" id="FMHY01000002">
    <property type="protein sequence ID" value="SCL63993.1"/>
    <property type="molecule type" value="Genomic_DNA"/>
</dbReference>
<dbReference type="Proteomes" id="UP000199696">
    <property type="component" value="Unassembled WGS sequence"/>
</dbReference>
<reference evidence="3" key="1">
    <citation type="submission" date="2016-06" db="EMBL/GenBank/DDBJ databases">
        <authorList>
            <person name="Varghese N."/>
            <person name="Submissions Spin"/>
        </authorList>
    </citation>
    <scope>NUCLEOTIDE SEQUENCE [LARGE SCALE GENOMIC DNA]</scope>
    <source>
        <strain evidence="3">DSM 44814</strain>
    </source>
</reference>
<dbReference type="AlphaFoldDB" id="A0A1C6VCB3"/>
<evidence type="ECO:0000313" key="3">
    <source>
        <dbReference type="Proteomes" id="UP000199696"/>
    </source>
</evidence>
<gene>
    <name evidence="2" type="ORF">GA0070604_5106</name>
</gene>
<protein>
    <submittedName>
        <fullName evidence="2">Uncharacterized protein</fullName>
    </submittedName>
</protein>
<dbReference type="OrthoDB" id="3405665at2"/>
<keyword evidence="3" id="KW-1185">Reference proteome</keyword>